<gene>
    <name evidence="2" type="ORF">FNV43_RR11569</name>
</gene>
<dbReference type="Pfam" id="PF13325">
    <property type="entry name" value="MCRS_N"/>
    <property type="match status" value="1"/>
</dbReference>
<dbReference type="Pfam" id="PF00498">
    <property type="entry name" value="FHA"/>
    <property type="match status" value="1"/>
</dbReference>
<evidence type="ECO:0000259" key="1">
    <source>
        <dbReference type="PROSITE" id="PS50006"/>
    </source>
</evidence>
<reference evidence="2" key="1">
    <citation type="submission" date="2020-03" db="EMBL/GenBank/DDBJ databases">
        <title>A high-quality chromosome-level genome assembly of a woody plant with both climbing and erect habits, Rhamnella rubrinervis.</title>
        <authorList>
            <person name="Lu Z."/>
            <person name="Yang Y."/>
            <person name="Zhu X."/>
            <person name="Sun Y."/>
        </authorList>
    </citation>
    <scope>NUCLEOTIDE SEQUENCE</scope>
    <source>
        <strain evidence="2">BYM</strain>
        <tissue evidence="2">Leaf</tissue>
    </source>
</reference>
<dbReference type="CDD" id="cd22687">
    <property type="entry name" value="FHA_MCRS1"/>
    <property type="match status" value="1"/>
</dbReference>
<name>A0A8K0MHZ9_9ROSA</name>
<dbReference type="InterPro" id="IPR037912">
    <property type="entry name" value="MCRS1"/>
</dbReference>
<accession>A0A8K0MHZ9</accession>
<dbReference type="FunFam" id="2.60.200.20:FF:000052">
    <property type="entry name" value="Microspherule protein 1"/>
    <property type="match status" value="1"/>
</dbReference>
<comment type="caution">
    <text evidence="2">The sequence shown here is derived from an EMBL/GenBank/DDBJ whole genome shotgun (WGS) entry which is preliminary data.</text>
</comment>
<dbReference type="SMART" id="SM00240">
    <property type="entry name" value="FHA"/>
    <property type="match status" value="1"/>
</dbReference>
<dbReference type="InterPro" id="IPR008984">
    <property type="entry name" value="SMAD_FHA_dom_sf"/>
</dbReference>
<evidence type="ECO:0000313" key="2">
    <source>
        <dbReference type="EMBL" id="KAF3446390.1"/>
    </source>
</evidence>
<dbReference type="PANTHER" id="PTHR13233:SF0">
    <property type="entry name" value="MICROSPHERULE PROTEIN 1"/>
    <property type="match status" value="1"/>
</dbReference>
<dbReference type="PROSITE" id="PS50006">
    <property type="entry name" value="FHA_DOMAIN"/>
    <property type="match status" value="1"/>
</dbReference>
<dbReference type="InterPro" id="IPR000253">
    <property type="entry name" value="FHA_dom"/>
</dbReference>
<organism evidence="2 3">
    <name type="scientific">Rhamnella rubrinervis</name>
    <dbReference type="NCBI Taxonomy" id="2594499"/>
    <lineage>
        <taxon>Eukaryota</taxon>
        <taxon>Viridiplantae</taxon>
        <taxon>Streptophyta</taxon>
        <taxon>Embryophyta</taxon>
        <taxon>Tracheophyta</taxon>
        <taxon>Spermatophyta</taxon>
        <taxon>Magnoliopsida</taxon>
        <taxon>eudicotyledons</taxon>
        <taxon>Gunneridae</taxon>
        <taxon>Pentapetalae</taxon>
        <taxon>rosids</taxon>
        <taxon>fabids</taxon>
        <taxon>Rosales</taxon>
        <taxon>Rhamnaceae</taxon>
        <taxon>rhamnoid group</taxon>
        <taxon>Rhamneae</taxon>
        <taxon>Rhamnella</taxon>
    </lineage>
</organism>
<sequence length="898" mass="97856">MGALAPVSPWIPQDDLLLKNAVEAGASLESLAKGAVQFSRRFTVQELQDRWYSLLYDPVVSAEASACMIEFEHSASTLPSKFNILGNSKDNKCISGKRKAESVRSCYYALRKRICNEPFNSMDLSFLVAPNSSNYVGNEGEHLSGSCMPGDPISNPFGFEGTDMDTMDNAFPGNMMESAVAPNGDSIDHTFNVGLQNPVAVDFPIEQNNTHGEIPHVSGENLPLAGKGSAFEKLGQSQEFPECSFFKADELGVNSSSQFGQINGDQPNMCSEFQGSKVFNSPVSECGASLSSLDYSSPLPGMSIWKTVSAPALPVDIGLKQKDLCGGDTFELPDDYDTRNTRTSEYDVPLDVKVEIKMETDDFIGNSNPEGYLAELSNSLLEFTTDEELLFMNIDGKDMIDKSYYDGLSSLLLNSPSKVSPDDMTNIAEAETPVAPDVCIASSSGAHPGKLNDNGGSCNVNLHMSCNSETQMQSSVLASSLQFPELKDGIINCILNTEDPDIPCNDDVFLPNHLPPVSLPSITEQTFQEAKSPISSSAKDFPGFKKTSNRGPSFMHKEQNALGKSHASSQTLGSSVQGLKSPFSNFGIKFEHSKTDSAQVPSTVVGNASGSPDQINAVNLRTKLPPEMLEESKETVLTKHLNSTDCCIEKPAFDYENFKSYSQKNVGGIKEELNMSGATRDDQSIHAEVASMNIAVPEPVLNPPTWDQDGLLIESDDDVLCYSDVEAMILDMDLDPDNQDLYASEEVTRYQNASTKKAIVRLEQGAQSYMHRAIASHGAFAILYGRHSKHYIKKPEVLLGRSTEDFTVDIDLGREGRANKISRRQATIKLDKGGVFYLKNLGKSAVSMNGKEVVSGQSVSLNSNCLLEIRGTPFIFETNQTRVKQYLDSITNITIQEH</sequence>
<dbReference type="EMBL" id="VOIH02000005">
    <property type="protein sequence ID" value="KAF3446390.1"/>
    <property type="molecule type" value="Genomic_DNA"/>
</dbReference>
<dbReference type="GO" id="GO:0071339">
    <property type="term" value="C:MLL1 complex"/>
    <property type="evidence" value="ECO:0007669"/>
    <property type="project" value="InterPro"/>
</dbReference>
<feature type="domain" description="FHA" evidence="1">
    <location>
        <begin position="797"/>
        <end position="853"/>
    </location>
</feature>
<dbReference type="AlphaFoldDB" id="A0A8K0MHZ9"/>
<dbReference type="InterPro" id="IPR025999">
    <property type="entry name" value="MCRS_N"/>
</dbReference>
<protein>
    <recommendedName>
        <fullName evidence="1">FHA domain-containing protein</fullName>
    </recommendedName>
</protein>
<dbReference type="Gene3D" id="2.60.200.20">
    <property type="match status" value="1"/>
</dbReference>
<dbReference type="SUPFAM" id="SSF49879">
    <property type="entry name" value="SMAD/FHA domain"/>
    <property type="match status" value="1"/>
</dbReference>
<dbReference type="GO" id="GO:0045944">
    <property type="term" value="P:positive regulation of transcription by RNA polymerase II"/>
    <property type="evidence" value="ECO:0007669"/>
    <property type="project" value="TreeGrafter"/>
</dbReference>
<keyword evidence="3" id="KW-1185">Reference proteome</keyword>
<dbReference type="GO" id="GO:0044545">
    <property type="term" value="C:NSL complex"/>
    <property type="evidence" value="ECO:0007669"/>
    <property type="project" value="TreeGrafter"/>
</dbReference>
<evidence type="ECO:0000313" key="3">
    <source>
        <dbReference type="Proteomes" id="UP000796880"/>
    </source>
</evidence>
<proteinExistence type="predicted"/>
<dbReference type="PANTHER" id="PTHR13233">
    <property type="entry name" value="MICROSPHERULE PROTEIN 1"/>
    <property type="match status" value="1"/>
</dbReference>
<dbReference type="GO" id="GO:0002151">
    <property type="term" value="F:G-quadruplex RNA binding"/>
    <property type="evidence" value="ECO:0007669"/>
    <property type="project" value="InterPro"/>
</dbReference>
<dbReference type="Proteomes" id="UP000796880">
    <property type="component" value="Unassembled WGS sequence"/>
</dbReference>
<dbReference type="OrthoDB" id="10262769at2759"/>
<dbReference type="GO" id="GO:0031011">
    <property type="term" value="C:Ino80 complex"/>
    <property type="evidence" value="ECO:0007669"/>
    <property type="project" value="InterPro"/>
</dbReference>